<evidence type="ECO:0000256" key="4">
    <source>
        <dbReference type="ARBA" id="ARBA00022475"/>
    </source>
</evidence>
<dbReference type="Gene3D" id="1.10.1760.20">
    <property type="match status" value="1"/>
</dbReference>
<reference evidence="11" key="1">
    <citation type="journal article" date="2019" name="Int. J. Syst. Evol. Microbiol.">
        <title>The Global Catalogue of Microorganisms (GCM) 10K type strain sequencing project: providing services to taxonomists for standard genome sequencing and annotation.</title>
        <authorList>
            <consortium name="The Broad Institute Genomics Platform"/>
            <consortium name="The Broad Institute Genome Sequencing Center for Infectious Disease"/>
            <person name="Wu L."/>
            <person name="Ma J."/>
        </authorList>
    </citation>
    <scope>NUCLEOTIDE SEQUENCE [LARGE SCALE GENOMIC DNA]</scope>
    <source>
        <strain evidence="11">S1</strain>
    </source>
</reference>
<feature type="transmembrane region" description="Helical" evidence="9">
    <location>
        <begin position="12"/>
        <end position="30"/>
    </location>
</feature>
<evidence type="ECO:0000256" key="2">
    <source>
        <dbReference type="ARBA" id="ARBA00005540"/>
    </source>
</evidence>
<name>A0ABW4C495_9BACL</name>
<keyword evidence="4 8" id="KW-1003">Cell membrane</keyword>
<gene>
    <name evidence="10" type="ORF">ACFQ4Y_00495</name>
</gene>
<accession>A0ABW4C495</accession>
<protein>
    <recommendedName>
        <fullName evidence="8">Riboflavin transporter</fullName>
    </recommendedName>
</protein>
<feature type="transmembrane region" description="Helical" evidence="9">
    <location>
        <begin position="81"/>
        <end position="99"/>
    </location>
</feature>
<evidence type="ECO:0000256" key="8">
    <source>
        <dbReference type="PIRNR" id="PIRNR037778"/>
    </source>
</evidence>
<dbReference type="Pfam" id="PF12822">
    <property type="entry name" value="ECF_trnsprt"/>
    <property type="match status" value="1"/>
</dbReference>
<keyword evidence="7 8" id="KW-0472">Membrane</keyword>
<dbReference type="InterPro" id="IPR025720">
    <property type="entry name" value="RibU"/>
</dbReference>
<keyword evidence="11" id="KW-1185">Reference proteome</keyword>
<organism evidence="10 11">
    <name type="scientific">Kroppenstedtia sanguinis</name>
    <dbReference type="NCBI Taxonomy" id="1380684"/>
    <lineage>
        <taxon>Bacteria</taxon>
        <taxon>Bacillati</taxon>
        <taxon>Bacillota</taxon>
        <taxon>Bacilli</taxon>
        <taxon>Bacillales</taxon>
        <taxon>Thermoactinomycetaceae</taxon>
        <taxon>Kroppenstedtia</taxon>
    </lineage>
</organism>
<comment type="function">
    <text evidence="8">Probably a riboflavin-binding protein that interacts with the energy-coupling factor (ECF) ABC-transporter complex.</text>
</comment>
<dbReference type="RefSeq" id="WP_380162138.1">
    <property type="nucleotide sequence ID" value="NZ_JBHTNU010000001.1"/>
</dbReference>
<evidence type="ECO:0000256" key="3">
    <source>
        <dbReference type="ARBA" id="ARBA00022448"/>
    </source>
</evidence>
<keyword evidence="6 9" id="KW-1133">Transmembrane helix</keyword>
<comment type="similarity">
    <text evidence="2 8">Belongs to the prokaryotic riboflavin transporter (P-RFT) (TC 2.A.87) family.</text>
</comment>
<keyword evidence="3 8" id="KW-0813">Transport</keyword>
<evidence type="ECO:0000256" key="9">
    <source>
        <dbReference type="SAM" id="Phobius"/>
    </source>
</evidence>
<dbReference type="PANTHER" id="PTHR38438:SF1">
    <property type="entry name" value="RIBOFLAVIN TRANSPORTER RIBU"/>
    <property type="match status" value="1"/>
</dbReference>
<feature type="transmembrane region" description="Helical" evidence="9">
    <location>
        <begin position="153"/>
        <end position="177"/>
    </location>
</feature>
<dbReference type="Proteomes" id="UP001597282">
    <property type="component" value="Unassembled WGS sequence"/>
</dbReference>
<comment type="subcellular location">
    <subcellularLocation>
        <location evidence="1">Cell membrane</location>
        <topology evidence="1">Multi-pass membrane protein</topology>
    </subcellularLocation>
</comment>
<dbReference type="InterPro" id="IPR024529">
    <property type="entry name" value="ECF_trnsprt_substrate-spec"/>
</dbReference>
<keyword evidence="5 9" id="KW-0812">Transmembrane</keyword>
<evidence type="ECO:0000256" key="1">
    <source>
        <dbReference type="ARBA" id="ARBA00004651"/>
    </source>
</evidence>
<evidence type="ECO:0000313" key="10">
    <source>
        <dbReference type="EMBL" id="MFD1425413.1"/>
    </source>
</evidence>
<evidence type="ECO:0000256" key="7">
    <source>
        <dbReference type="ARBA" id="ARBA00023136"/>
    </source>
</evidence>
<feature type="transmembrane region" description="Helical" evidence="9">
    <location>
        <begin position="111"/>
        <end position="133"/>
    </location>
</feature>
<proteinExistence type="inferred from homology"/>
<evidence type="ECO:0000256" key="6">
    <source>
        <dbReference type="ARBA" id="ARBA00022989"/>
    </source>
</evidence>
<sequence length="191" mass="20871">MTGKLSTRKLTMISLLSGFAFLIQYLNFPIPPFPAFLKVDFSELPALMAGLMLGPWAGVTVEFVKNLLHFAFTGSESGVPIGQMANFLTGSLFVLITVWTARKIRDTKGLVIGLAIAAPVTAILMSLANYWVILPAYAFLINWTVEGPEKTALVLYAIGPFNLLKGLIVALVFVPLYRRIQPRLKGRTLAG</sequence>
<dbReference type="PANTHER" id="PTHR38438">
    <property type="entry name" value="RIBOFLAVIN TRANSPORTER RIBU"/>
    <property type="match status" value="1"/>
</dbReference>
<dbReference type="PIRSF" id="PIRSF037778">
    <property type="entry name" value="UCP037778_transp_RibU"/>
    <property type="match status" value="1"/>
</dbReference>
<dbReference type="EMBL" id="JBHTNU010000001">
    <property type="protein sequence ID" value="MFD1425413.1"/>
    <property type="molecule type" value="Genomic_DNA"/>
</dbReference>
<evidence type="ECO:0000256" key="5">
    <source>
        <dbReference type="ARBA" id="ARBA00022692"/>
    </source>
</evidence>
<comment type="caution">
    <text evidence="10">The sequence shown here is derived from an EMBL/GenBank/DDBJ whole genome shotgun (WGS) entry which is preliminary data.</text>
</comment>
<evidence type="ECO:0000313" key="11">
    <source>
        <dbReference type="Proteomes" id="UP001597282"/>
    </source>
</evidence>